<evidence type="ECO:0000313" key="4">
    <source>
        <dbReference type="Proteomes" id="UP000325787"/>
    </source>
</evidence>
<keyword evidence="4" id="KW-1185">Reference proteome</keyword>
<evidence type="ECO:0000259" key="2">
    <source>
        <dbReference type="Pfam" id="PF13613"/>
    </source>
</evidence>
<dbReference type="AlphaFoldDB" id="A0A5Q0H6A3"/>
<protein>
    <submittedName>
        <fullName evidence="3">Transposase family protein</fullName>
    </submittedName>
</protein>
<dbReference type="Pfam" id="PF13613">
    <property type="entry name" value="HTH_Tnp_4"/>
    <property type="match status" value="1"/>
</dbReference>
<dbReference type="OrthoDB" id="5340187at2"/>
<dbReference type="Proteomes" id="UP000325787">
    <property type="component" value="Chromosome"/>
</dbReference>
<evidence type="ECO:0000313" key="3">
    <source>
        <dbReference type="EMBL" id="QFZ21778.1"/>
    </source>
</evidence>
<reference evidence="4" key="1">
    <citation type="journal article" date="2021" name="Curr. Microbiol.">
        <title>Complete genome of nocamycin-producing strain Saccharothrix syringae NRRL B-16468 reveals the biosynthetic potential for secondary metabolites.</title>
        <authorList>
            <person name="Mo X."/>
            <person name="Yang S."/>
        </authorList>
    </citation>
    <scope>NUCLEOTIDE SEQUENCE [LARGE SCALE GENOMIC DNA]</scope>
    <source>
        <strain evidence="4">ATCC 51364 / DSM 43886 / JCM 6844 / KCTC 9398 / NBRC 14523 / NRRL B-16468 / INA 2240</strain>
    </source>
</reference>
<dbReference type="InterPro" id="IPR027805">
    <property type="entry name" value="Transposase_HTH_dom"/>
</dbReference>
<feature type="region of interest" description="Disordered" evidence="1">
    <location>
        <begin position="151"/>
        <end position="185"/>
    </location>
</feature>
<gene>
    <name evidence="3" type="ORF">EKG83_34180</name>
</gene>
<evidence type="ECO:0000256" key="1">
    <source>
        <dbReference type="SAM" id="MobiDB-lite"/>
    </source>
</evidence>
<accession>A0A5Q0H6A3</accession>
<name>A0A5Q0H6A3_SACSY</name>
<sequence>MLRYRSTTGLDHDQIRELVRRIDQLRSHPTSQVGRPPALSSHRSVLPTLVLLRHNLPQALAADLFGVSQPTVSRVFRRYAPLLGQVTCPHTPPMPEPLRGRVVIVDGTLVPTGRLTADYDGKRRRHAFTTVGYDTLLDHSVFLGDLGHQGTAAHDQVTPTTPRRTRSGTAGSTRSAGPSNRPSPT</sequence>
<feature type="compositionally biased region" description="Low complexity" evidence="1">
    <location>
        <begin position="158"/>
        <end position="179"/>
    </location>
</feature>
<dbReference type="EMBL" id="CP034550">
    <property type="protein sequence ID" value="QFZ21778.1"/>
    <property type="molecule type" value="Genomic_DNA"/>
</dbReference>
<organism evidence="3 4">
    <name type="scientific">Saccharothrix syringae</name>
    <name type="common">Nocardiopsis syringae</name>
    <dbReference type="NCBI Taxonomy" id="103733"/>
    <lineage>
        <taxon>Bacteria</taxon>
        <taxon>Bacillati</taxon>
        <taxon>Actinomycetota</taxon>
        <taxon>Actinomycetes</taxon>
        <taxon>Pseudonocardiales</taxon>
        <taxon>Pseudonocardiaceae</taxon>
        <taxon>Saccharothrix</taxon>
    </lineage>
</organism>
<proteinExistence type="predicted"/>
<dbReference type="KEGG" id="ssyi:EKG83_34180"/>
<feature type="domain" description="Transposase Helix-turn-helix" evidence="2">
    <location>
        <begin position="38"/>
        <end position="87"/>
    </location>
</feature>